<dbReference type="RefSeq" id="XP_008469025.2">
    <property type="nucleotide sequence ID" value="XM_008470803.2"/>
</dbReference>
<dbReference type="STRING" id="121845.A0A1S3CW30"/>
<keyword evidence="3" id="KW-1185">Reference proteome</keyword>
<dbReference type="GO" id="GO:0030178">
    <property type="term" value="P:negative regulation of Wnt signaling pathway"/>
    <property type="evidence" value="ECO:0007669"/>
    <property type="project" value="TreeGrafter"/>
</dbReference>
<dbReference type="Pfam" id="PF11864">
    <property type="entry name" value="DUF3384"/>
    <property type="match status" value="1"/>
</dbReference>
<dbReference type="PANTHER" id="PTHR10063">
    <property type="entry name" value="TUBERIN"/>
    <property type="match status" value="1"/>
</dbReference>
<dbReference type="SUPFAM" id="SSF48371">
    <property type="entry name" value="ARM repeat"/>
    <property type="match status" value="1"/>
</dbReference>
<name>A0A1S3CW30_DIACI</name>
<dbReference type="Pfam" id="PF03542">
    <property type="entry name" value="Tuberin"/>
    <property type="match status" value="1"/>
</dbReference>
<dbReference type="InterPro" id="IPR024584">
    <property type="entry name" value="Tuberin_N"/>
</dbReference>
<proteinExistence type="predicted"/>
<dbReference type="KEGG" id="dci:103506417"/>
<organism evidence="3 4">
    <name type="scientific">Diaphorina citri</name>
    <name type="common">Asian citrus psyllid</name>
    <dbReference type="NCBI Taxonomy" id="121845"/>
    <lineage>
        <taxon>Eukaryota</taxon>
        <taxon>Metazoa</taxon>
        <taxon>Ecdysozoa</taxon>
        <taxon>Arthropoda</taxon>
        <taxon>Hexapoda</taxon>
        <taxon>Insecta</taxon>
        <taxon>Pterygota</taxon>
        <taxon>Neoptera</taxon>
        <taxon>Paraneoptera</taxon>
        <taxon>Hemiptera</taxon>
        <taxon>Sternorrhyncha</taxon>
        <taxon>Psylloidea</taxon>
        <taxon>Psyllidae</taxon>
        <taxon>Diaphorininae</taxon>
        <taxon>Diaphorina</taxon>
    </lineage>
</organism>
<dbReference type="GO" id="GO:0005634">
    <property type="term" value="C:nucleus"/>
    <property type="evidence" value="ECO:0007669"/>
    <property type="project" value="InterPro"/>
</dbReference>
<evidence type="ECO:0000259" key="2">
    <source>
        <dbReference type="Pfam" id="PF11864"/>
    </source>
</evidence>
<dbReference type="InterPro" id="IPR016024">
    <property type="entry name" value="ARM-type_fold"/>
</dbReference>
<dbReference type="Proteomes" id="UP000079169">
    <property type="component" value="Unplaced"/>
</dbReference>
<evidence type="ECO:0000259" key="1">
    <source>
        <dbReference type="Pfam" id="PF03542"/>
    </source>
</evidence>
<dbReference type="AlphaFoldDB" id="A0A1S3CW30"/>
<dbReference type="InterPro" id="IPR003913">
    <property type="entry name" value="Tuberin"/>
</dbReference>
<dbReference type="GO" id="GO:0051898">
    <property type="term" value="P:negative regulation of phosphatidylinositol 3-kinase/protein kinase B signal transduction"/>
    <property type="evidence" value="ECO:0007669"/>
    <property type="project" value="TreeGrafter"/>
</dbReference>
<feature type="domain" description="Tuberin-type" evidence="1">
    <location>
        <begin position="338"/>
        <end position="431"/>
    </location>
</feature>
<sequence length="578" mass="65609">MSPEVLPNFIRTFCQLINCHAYSQASWKVMKNVLGTDMGHASVHIMCSVLSIDPDSQDKHNIPSLRGATFSVAQAMWGSKEFPNVRCTLSSVLAYMRTALICHHPHCDHCVVAMEAGNCLHILFVKLGSRLGYHVWTCVLEVLEALVSLVENKQGKPLDPISVTLATEALVECIGDVEHLLQTRQFYGSEKRAFALIERCSPMLPETSVLRLINYLIKGIEPVVFNWLDKLDSLMETYFRVDKRTKVRTKLLDEVSIIFDHNCRLYETEILEIILKHLRNIHQDSDPVVRSSAARLLLKLCSDVQCKDMTLKLMETLQKMLLRPYYISEPPPIATDTDVQDIRVIIEGLVCFFSTNLYIMPSIDVINVFTMLAAHLELHYRKPHVMENIAGIRRKIFDCFLRIRVNGSYNVGYFDPPGKTKYSAFLQIDYVDSPTPPTIRIDEIRFRDNGSLSGKFEVAGSIPAWGELYPEQVRFVFETTDLYEGLSDPILQDWKDIVNLQKHWIGEPNGVSFEFQILPQPEGTSNSAPTADTLSIWLPEDRIEDVAKSQGQYITVKSSHILACKTVRSGNTVFFSES</sequence>
<dbReference type="InterPro" id="IPR018515">
    <property type="entry name" value="Tuberin-type_domain"/>
</dbReference>
<feature type="domain" description="Tuberin N-terminal" evidence="2">
    <location>
        <begin position="3"/>
        <end position="253"/>
    </location>
</feature>
<dbReference type="InterPro" id="IPR027107">
    <property type="entry name" value="Tuberin/Ral-act_asu"/>
</dbReference>
<dbReference type="GO" id="GO:0033596">
    <property type="term" value="C:TSC1-TSC2 complex"/>
    <property type="evidence" value="ECO:0007669"/>
    <property type="project" value="InterPro"/>
</dbReference>
<evidence type="ECO:0000313" key="3">
    <source>
        <dbReference type="Proteomes" id="UP000079169"/>
    </source>
</evidence>
<dbReference type="GO" id="GO:0032007">
    <property type="term" value="P:negative regulation of TOR signaling"/>
    <property type="evidence" value="ECO:0007669"/>
    <property type="project" value="InterPro"/>
</dbReference>
<dbReference type="GO" id="GO:0051726">
    <property type="term" value="P:regulation of cell cycle"/>
    <property type="evidence" value="ECO:0007669"/>
    <property type="project" value="TreeGrafter"/>
</dbReference>
<dbReference type="PaxDb" id="121845-A0A1S3CW30"/>
<dbReference type="GO" id="GO:0005096">
    <property type="term" value="F:GTPase activator activity"/>
    <property type="evidence" value="ECO:0007669"/>
    <property type="project" value="InterPro"/>
</dbReference>
<reference evidence="4" key="1">
    <citation type="submission" date="2025-08" db="UniProtKB">
        <authorList>
            <consortium name="RefSeq"/>
        </authorList>
    </citation>
    <scope>IDENTIFICATION</scope>
</reference>
<evidence type="ECO:0000313" key="4">
    <source>
        <dbReference type="RefSeq" id="XP_008469025.2"/>
    </source>
</evidence>
<dbReference type="GO" id="GO:0046627">
    <property type="term" value="P:negative regulation of insulin receptor signaling pathway"/>
    <property type="evidence" value="ECO:0007669"/>
    <property type="project" value="TreeGrafter"/>
</dbReference>
<gene>
    <name evidence="4" type="primary">LOC103506417</name>
</gene>
<dbReference type="GeneID" id="103506417"/>
<accession>A0A1S3CW30</accession>
<dbReference type="PRINTS" id="PR01431">
    <property type="entry name" value="TUBERIN"/>
</dbReference>
<protein>
    <submittedName>
        <fullName evidence="4">Tuberin-like</fullName>
    </submittedName>
</protein>
<dbReference type="PANTHER" id="PTHR10063:SF0">
    <property type="entry name" value="TUBERIN"/>
    <property type="match status" value="1"/>
</dbReference>